<evidence type="ECO:0000313" key="2">
    <source>
        <dbReference type="Proteomes" id="UP000603865"/>
    </source>
</evidence>
<reference evidence="1" key="1">
    <citation type="journal article" date="2014" name="Int. J. Syst. Evol. Microbiol.">
        <title>Complete genome sequence of Corynebacterium casei LMG S-19264T (=DSM 44701T), isolated from a smear-ripened cheese.</title>
        <authorList>
            <consortium name="US DOE Joint Genome Institute (JGI-PGF)"/>
            <person name="Walter F."/>
            <person name="Albersmeier A."/>
            <person name="Kalinowski J."/>
            <person name="Ruckert C."/>
        </authorList>
    </citation>
    <scope>NUCLEOTIDE SEQUENCE</scope>
    <source>
        <strain evidence="1">JCM 31311</strain>
    </source>
</reference>
<protein>
    <submittedName>
        <fullName evidence="1">Uncharacterized protein</fullName>
    </submittedName>
</protein>
<dbReference type="Proteomes" id="UP000603865">
    <property type="component" value="Unassembled WGS sequence"/>
</dbReference>
<accession>A0A918C022</accession>
<evidence type="ECO:0000313" key="1">
    <source>
        <dbReference type="EMBL" id="GGQ97515.1"/>
    </source>
</evidence>
<dbReference type="AlphaFoldDB" id="A0A918C022"/>
<organism evidence="1 2">
    <name type="scientific">Deinococcus ruber</name>
    <dbReference type="NCBI Taxonomy" id="1848197"/>
    <lineage>
        <taxon>Bacteria</taxon>
        <taxon>Thermotogati</taxon>
        <taxon>Deinococcota</taxon>
        <taxon>Deinococci</taxon>
        <taxon>Deinococcales</taxon>
        <taxon>Deinococcaceae</taxon>
        <taxon>Deinococcus</taxon>
    </lineage>
</organism>
<name>A0A918C022_9DEIO</name>
<keyword evidence="2" id="KW-1185">Reference proteome</keyword>
<reference evidence="1" key="2">
    <citation type="submission" date="2020-09" db="EMBL/GenBank/DDBJ databases">
        <authorList>
            <person name="Sun Q."/>
            <person name="Ohkuma M."/>
        </authorList>
    </citation>
    <scope>NUCLEOTIDE SEQUENCE</scope>
    <source>
        <strain evidence="1">JCM 31311</strain>
    </source>
</reference>
<dbReference type="EMBL" id="BMQL01000002">
    <property type="protein sequence ID" value="GGQ97515.1"/>
    <property type="molecule type" value="Genomic_DNA"/>
</dbReference>
<comment type="caution">
    <text evidence="1">The sequence shown here is derived from an EMBL/GenBank/DDBJ whole genome shotgun (WGS) entry which is preliminary data.</text>
</comment>
<gene>
    <name evidence="1" type="ORF">GCM10008957_07440</name>
</gene>
<dbReference type="RefSeq" id="WP_189088157.1">
    <property type="nucleotide sequence ID" value="NZ_BMQL01000002.1"/>
</dbReference>
<proteinExistence type="predicted"/>
<sequence>MKQGKPQERGPIVVVQWLEVEWDKSARGAEAATIRNQLPKALPLSEVELEADIKLVLHYLRNGYSSGKTGAISQHRNLTLDHLSEIEIKLLETQIQVVPHPRKTGMGRYRRTISTGQWSRFVWNERIVYEGTWAYKQITVNIAYLPEFTPTVFLDQEPSEIWSELVRLY</sequence>